<feature type="non-terminal residue" evidence="1">
    <location>
        <position position="1"/>
    </location>
</feature>
<evidence type="ECO:0000313" key="2">
    <source>
        <dbReference type="Proteomes" id="UP000018040"/>
    </source>
</evidence>
<accession>V6TMY3</accession>
<dbReference type="Proteomes" id="UP000018040">
    <property type="component" value="Unassembled WGS sequence"/>
</dbReference>
<sequence length="116" mass="11938">VCREARGGACVGHAEEVRAEAKEKLSAGACEEVIGSDPSTCKTCGAVIGGTSYCSQCNDSGATSAPVDGTCQTENNECPNKANGMCTQCAQQSFMFKGGMLPHRAGSRTGYVQDCC</sequence>
<protein>
    <submittedName>
        <fullName evidence="1">Variant-specific surface protein</fullName>
    </submittedName>
</protein>
<reference evidence="2" key="1">
    <citation type="submission" date="2012-02" db="EMBL/GenBank/DDBJ databases">
        <title>Genome sequencing of Giardia lamblia Genotypes A2 and B isolates (DH and GS) and comparative analysis with the genomes of Genotypes A1 and E (WB and Pig).</title>
        <authorList>
            <person name="Adam R."/>
            <person name="Dahlstrom E."/>
            <person name="Martens C."/>
            <person name="Bruno D."/>
            <person name="Barbian K."/>
            <person name="Porcella S.F."/>
            <person name="Nash T."/>
        </authorList>
    </citation>
    <scope>NUCLEOTIDE SEQUENCE</scope>
    <source>
        <strain evidence="2">GS</strain>
    </source>
</reference>
<dbReference type="InterPro" id="IPR005127">
    <property type="entry name" value="Giardia_VSP"/>
</dbReference>
<gene>
    <name evidence="1" type="ORF">GSB_155175</name>
</gene>
<proteinExistence type="predicted"/>
<comment type="caution">
    <text evidence="1">The sequence shown here is derived from an EMBL/GenBank/DDBJ whole genome shotgun (WGS) entry which is preliminary data.</text>
</comment>
<reference evidence="1 2" key="2">
    <citation type="journal article" date="2013" name="Genome Biol. Evol.">
        <title>Genome sequencing of Giardia lamblia genotypes A2 and B isolates (DH and GS) and comparative analysis with the genomes of genotypes A1 and E (WB and Pig).</title>
        <authorList>
            <person name="Adam R.D."/>
            <person name="Dahlstrom E.W."/>
            <person name="Martens C.A."/>
            <person name="Bruno D.P."/>
            <person name="Barbian K.D."/>
            <person name="Ricklefs S.M."/>
            <person name="Hernandez M.M."/>
            <person name="Narla N.P."/>
            <person name="Patel R.B."/>
            <person name="Porcella S.F."/>
            <person name="Nash T.E."/>
        </authorList>
    </citation>
    <scope>NUCLEOTIDE SEQUENCE [LARGE SCALE GENOMIC DNA]</scope>
    <source>
        <strain evidence="1 2">GS</strain>
    </source>
</reference>
<dbReference type="Pfam" id="PF03302">
    <property type="entry name" value="VSP"/>
    <property type="match status" value="1"/>
</dbReference>
<organism evidence="1 2">
    <name type="scientific">Giardia intestinalis</name>
    <name type="common">Giardia lamblia</name>
    <dbReference type="NCBI Taxonomy" id="5741"/>
    <lineage>
        <taxon>Eukaryota</taxon>
        <taxon>Metamonada</taxon>
        <taxon>Diplomonadida</taxon>
        <taxon>Hexamitidae</taxon>
        <taxon>Giardiinae</taxon>
        <taxon>Giardia</taxon>
    </lineage>
</organism>
<dbReference type="AlphaFoldDB" id="V6TMY3"/>
<evidence type="ECO:0000313" key="1">
    <source>
        <dbReference type="EMBL" id="ESU40338.1"/>
    </source>
</evidence>
<dbReference type="EMBL" id="AHHH01000248">
    <property type="protein sequence ID" value="ESU40338.1"/>
    <property type="molecule type" value="Genomic_DNA"/>
</dbReference>
<name>V6TMY3_GIAIN</name>